<accession>A0A699QDJ6</accession>
<protein>
    <submittedName>
        <fullName evidence="1">Uncharacterized protein</fullName>
    </submittedName>
</protein>
<reference evidence="1" key="1">
    <citation type="journal article" date="2019" name="Sci. Rep.">
        <title>Draft genome of Tanacetum cinerariifolium, the natural source of mosquito coil.</title>
        <authorList>
            <person name="Yamashiro T."/>
            <person name="Shiraishi A."/>
            <person name="Satake H."/>
            <person name="Nakayama K."/>
        </authorList>
    </citation>
    <scope>NUCLEOTIDE SEQUENCE</scope>
</reference>
<organism evidence="1">
    <name type="scientific">Tanacetum cinerariifolium</name>
    <name type="common">Dalmatian daisy</name>
    <name type="synonym">Chrysanthemum cinerariifolium</name>
    <dbReference type="NCBI Taxonomy" id="118510"/>
    <lineage>
        <taxon>Eukaryota</taxon>
        <taxon>Viridiplantae</taxon>
        <taxon>Streptophyta</taxon>
        <taxon>Embryophyta</taxon>
        <taxon>Tracheophyta</taxon>
        <taxon>Spermatophyta</taxon>
        <taxon>Magnoliopsida</taxon>
        <taxon>eudicotyledons</taxon>
        <taxon>Gunneridae</taxon>
        <taxon>Pentapetalae</taxon>
        <taxon>asterids</taxon>
        <taxon>campanulids</taxon>
        <taxon>Asterales</taxon>
        <taxon>Asteraceae</taxon>
        <taxon>Asteroideae</taxon>
        <taxon>Anthemideae</taxon>
        <taxon>Anthemidinae</taxon>
        <taxon>Tanacetum</taxon>
    </lineage>
</organism>
<sequence length="54" mass="6053">AVVFLVVAVGNLESRFSCLKLGPPDELGQHSSWELSIERCLRNLWVSWSSCVPH</sequence>
<dbReference type="EMBL" id="BKCJ010995552">
    <property type="protein sequence ID" value="GFC62854.1"/>
    <property type="molecule type" value="Genomic_DNA"/>
</dbReference>
<evidence type="ECO:0000313" key="1">
    <source>
        <dbReference type="EMBL" id="GFC62854.1"/>
    </source>
</evidence>
<dbReference type="AlphaFoldDB" id="A0A699QDJ6"/>
<proteinExistence type="predicted"/>
<comment type="caution">
    <text evidence="1">The sequence shown here is derived from an EMBL/GenBank/DDBJ whole genome shotgun (WGS) entry which is preliminary data.</text>
</comment>
<feature type="non-terminal residue" evidence="1">
    <location>
        <position position="1"/>
    </location>
</feature>
<name>A0A699QDJ6_TANCI</name>
<gene>
    <name evidence="1" type="ORF">Tci_834824</name>
</gene>